<evidence type="ECO:0000256" key="4">
    <source>
        <dbReference type="ARBA" id="ARBA00022475"/>
    </source>
</evidence>
<evidence type="ECO:0000256" key="9">
    <source>
        <dbReference type="ARBA" id="ARBA00023136"/>
    </source>
</evidence>
<keyword evidence="5" id="KW-0488">Methylation</keyword>
<evidence type="ECO:0000256" key="6">
    <source>
        <dbReference type="ARBA" id="ARBA00022519"/>
    </source>
</evidence>
<comment type="caution">
    <text evidence="12">The sequence shown here is derived from an EMBL/GenBank/DDBJ whole genome shotgun (WGS) entry which is preliminary data.</text>
</comment>
<feature type="region of interest" description="Disordered" evidence="10">
    <location>
        <begin position="197"/>
        <end position="232"/>
    </location>
</feature>
<evidence type="ECO:0000256" key="10">
    <source>
        <dbReference type="SAM" id="MobiDB-lite"/>
    </source>
</evidence>
<evidence type="ECO:0000256" key="3">
    <source>
        <dbReference type="ARBA" id="ARBA00021539"/>
    </source>
</evidence>
<dbReference type="Pfam" id="PF11612">
    <property type="entry name" value="T2SSJ"/>
    <property type="match status" value="1"/>
</dbReference>
<dbReference type="NCBIfam" id="TIGR02532">
    <property type="entry name" value="IV_pilin_GFxxxE"/>
    <property type="match status" value="1"/>
</dbReference>
<evidence type="ECO:0000313" key="13">
    <source>
        <dbReference type="Proteomes" id="UP001595453"/>
    </source>
</evidence>
<keyword evidence="13" id="KW-1185">Reference proteome</keyword>
<feature type="transmembrane region" description="Helical" evidence="11">
    <location>
        <begin position="7"/>
        <end position="29"/>
    </location>
</feature>
<dbReference type="InterPro" id="IPR045584">
    <property type="entry name" value="Pilin-like"/>
</dbReference>
<dbReference type="Pfam" id="PF07963">
    <property type="entry name" value="N_methyl"/>
    <property type="match status" value="1"/>
</dbReference>
<evidence type="ECO:0000256" key="7">
    <source>
        <dbReference type="ARBA" id="ARBA00022692"/>
    </source>
</evidence>
<feature type="compositionally biased region" description="Polar residues" evidence="10">
    <location>
        <begin position="217"/>
        <end position="232"/>
    </location>
</feature>
<protein>
    <recommendedName>
        <fullName evidence="3">Type II secretion system protein J</fullName>
    </recommendedName>
</protein>
<dbReference type="PANTHER" id="PTHR39583:SF2">
    <property type="entry name" value="TYPE II SECRETION SYSTEM PROTEIN J"/>
    <property type="match status" value="1"/>
</dbReference>
<sequence>MKARGFTLLEVMVALGILAVVVMATHQILESTLSAKEASDETLAELQALQTTFRFIDQDLSQMTERKVRNQSGDEAPSYLNHGRYAFESQYDGLGFVRDGWTNPIHLLPRSELQAVAYRVKDDKLERLYRIYVEMLDDAEPKVQVLLSDVEELKFEFMDDSKKWQEEWKINGLPRAVAVTLKQKDRAQIKRIFAVPGLGRERETQTGEERSDEQRQSEPNNDEQNNGERNGN</sequence>
<comment type="similarity">
    <text evidence="2">Belongs to the GSP J family.</text>
</comment>
<comment type="subcellular location">
    <subcellularLocation>
        <location evidence="1">Cell inner membrane</location>
        <topology evidence="1">Single-pass membrane protein</topology>
    </subcellularLocation>
</comment>
<proteinExistence type="inferred from homology"/>
<name>A0ABV7CQ77_9GAMM</name>
<evidence type="ECO:0000256" key="11">
    <source>
        <dbReference type="SAM" id="Phobius"/>
    </source>
</evidence>
<dbReference type="Gene3D" id="3.10.610.10">
    <property type="entry name" value="GSPII I/J protein-like"/>
    <property type="match status" value="1"/>
</dbReference>
<accession>A0ABV7CQ77</accession>
<feature type="compositionally biased region" description="Basic and acidic residues" evidence="10">
    <location>
        <begin position="199"/>
        <end position="216"/>
    </location>
</feature>
<keyword evidence="8 11" id="KW-1133">Transmembrane helix</keyword>
<keyword evidence="9 11" id="KW-0472">Membrane</keyword>
<dbReference type="NCBIfam" id="TIGR01711">
    <property type="entry name" value="gspJ"/>
    <property type="match status" value="1"/>
</dbReference>
<gene>
    <name evidence="12" type="primary">gspJ</name>
    <name evidence="12" type="ORF">ACFOEE_20105</name>
</gene>
<keyword evidence="6" id="KW-0997">Cell inner membrane</keyword>
<dbReference type="InterPro" id="IPR010055">
    <property type="entry name" value="T2SS_protein-GspJ"/>
</dbReference>
<dbReference type="Gene3D" id="2.10.70.20">
    <property type="entry name" value="gspk-gspi-gspj complex like domains"/>
    <property type="match status" value="1"/>
</dbReference>
<dbReference type="RefSeq" id="WP_377128817.1">
    <property type="nucleotide sequence ID" value="NZ_JBHRSD010000048.1"/>
</dbReference>
<dbReference type="PROSITE" id="PS00409">
    <property type="entry name" value="PROKAR_NTER_METHYL"/>
    <property type="match status" value="1"/>
</dbReference>
<dbReference type="InterPro" id="IPR012902">
    <property type="entry name" value="N_methyl_site"/>
</dbReference>
<dbReference type="InterPro" id="IPR051621">
    <property type="entry name" value="T2SS_protein_J"/>
</dbReference>
<evidence type="ECO:0000313" key="12">
    <source>
        <dbReference type="EMBL" id="MFC3034815.1"/>
    </source>
</evidence>
<keyword evidence="4" id="KW-1003">Cell membrane</keyword>
<keyword evidence="7 11" id="KW-0812">Transmembrane</keyword>
<evidence type="ECO:0000256" key="1">
    <source>
        <dbReference type="ARBA" id="ARBA00004377"/>
    </source>
</evidence>
<dbReference type="Proteomes" id="UP001595453">
    <property type="component" value="Unassembled WGS sequence"/>
</dbReference>
<reference evidence="13" key="1">
    <citation type="journal article" date="2019" name="Int. J. Syst. Evol. Microbiol.">
        <title>The Global Catalogue of Microorganisms (GCM) 10K type strain sequencing project: providing services to taxonomists for standard genome sequencing and annotation.</title>
        <authorList>
            <consortium name="The Broad Institute Genomics Platform"/>
            <consortium name="The Broad Institute Genome Sequencing Center for Infectious Disease"/>
            <person name="Wu L."/>
            <person name="Ma J."/>
        </authorList>
    </citation>
    <scope>NUCLEOTIDE SEQUENCE [LARGE SCALE GENOMIC DNA]</scope>
    <source>
        <strain evidence="13">KCTC 42730</strain>
    </source>
</reference>
<evidence type="ECO:0000256" key="2">
    <source>
        <dbReference type="ARBA" id="ARBA00011084"/>
    </source>
</evidence>
<evidence type="ECO:0000256" key="8">
    <source>
        <dbReference type="ARBA" id="ARBA00022989"/>
    </source>
</evidence>
<evidence type="ECO:0000256" key="5">
    <source>
        <dbReference type="ARBA" id="ARBA00022481"/>
    </source>
</evidence>
<dbReference type="PANTHER" id="PTHR39583">
    <property type="entry name" value="TYPE II SECRETION SYSTEM PROTEIN J-RELATED"/>
    <property type="match status" value="1"/>
</dbReference>
<dbReference type="SUPFAM" id="SSF54523">
    <property type="entry name" value="Pili subunits"/>
    <property type="match status" value="1"/>
</dbReference>
<dbReference type="EMBL" id="JBHRSD010000048">
    <property type="protein sequence ID" value="MFC3034815.1"/>
    <property type="molecule type" value="Genomic_DNA"/>
</dbReference>
<organism evidence="12 13">
    <name type="scientific">Pseudoalteromonas fenneropenaei</name>
    <dbReference type="NCBI Taxonomy" id="1737459"/>
    <lineage>
        <taxon>Bacteria</taxon>
        <taxon>Pseudomonadati</taxon>
        <taxon>Pseudomonadota</taxon>
        <taxon>Gammaproteobacteria</taxon>
        <taxon>Alteromonadales</taxon>
        <taxon>Pseudoalteromonadaceae</taxon>
        <taxon>Pseudoalteromonas</taxon>
    </lineage>
</organism>